<feature type="non-terminal residue" evidence="2">
    <location>
        <position position="346"/>
    </location>
</feature>
<feature type="region of interest" description="Disordered" evidence="1">
    <location>
        <begin position="315"/>
        <end position="346"/>
    </location>
</feature>
<comment type="caution">
    <text evidence="2">The sequence shown here is derived from an EMBL/GenBank/DDBJ whole genome shotgun (WGS) entry which is preliminary data.</text>
</comment>
<evidence type="ECO:0000313" key="2">
    <source>
        <dbReference type="EMBL" id="MEX0429393.1"/>
    </source>
</evidence>
<name>A0ABV3T582_9ACTN</name>
<sequence>MTEPLPSLPPFATRTSLAEALDLQVGVISRRQALIAGESDNDLRRRLRRREWASVHPGVYVTHTGPLTWLQRAWAAVLYAEPAALTHGSALRADDGPGRRGSDEGPIHIAVHRDRVLRAPAGTVIHRLADLEAKVRWNASPPRVRVEHAAIDVAAEATDELSAIATLADAVRSRRTTATRLLEALDSRSRISRRRLPTAVLADVTDGVCSTLEREYLAAVERAHGLPTGDRQVRESAKGTLYRDVVYTAFGIIVELDGRLFHERTLDRDRDLERDLDAALGHRDTVRLGWGQVHVRPCVTAAKIGRLLQQHGWQGAPRRCPRCRPLPADRGDDGGGWQSPGDCQPP</sequence>
<dbReference type="RefSeq" id="WP_367995358.1">
    <property type="nucleotide sequence ID" value="NZ_JBFPJR010000042.1"/>
</dbReference>
<dbReference type="EMBL" id="JBFPJR010000042">
    <property type="protein sequence ID" value="MEX0429393.1"/>
    <property type="molecule type" value="Genomic_DNA"/>
</dbReference>
<keyword evidence="3" id="KW-1185">Reference proteome</keyword>
<proteinExistence type="predicted"/>
<evidence type="ECO:0008006" key="4">
    <source>
        <dbReference type="Google" id="ProtNLM"/>
    </source>
</evidence>
<dbReference type="Proteomes" id="UP001556631">
    <property type="component" value="Unassembled WGS sequence"/>
</dbReference>
<evidence type="ECO:0000313" key="3">
    <source>
        <dbReference type="Proteomes" id="UP001556631"/>
    </source>
</evidence>
<reference evidence="2 3" key="1">
    <citation type="submission" date="2024-07" db="EMBL/GenBank/DDBJ databases">
        <authorList>
            <person name="Lee S."/>
            <person name="Kang M."/>
        </authorList>
    </citation>
    <scope>NUCLEOTIDE SEQUENCE [LARGE SCALE GENOMIC DNA]</scope>
    <source>
        <strain evidence="2 3">DS6</strain>
    </source>
</reference>
<organism evidence="2 3">
    <name type="scientific">Nocardioides eburneus</name>
    <dbReference type="NCBI Taxonomy" id="3231482"/>
    <lineage>
        <taxon>Bacteria</taxon>
        <taxon>Bacillati</taxon>
        <taxon>Actinomycetota</taxon>
        <taxon>Actinomycetes</taxon>
        <taxon>Propionibacteriales</taxon>
        <taxon>Nocardioidaceae</taxon>
        <taxon>Nocardioides</taxon>
    </lineage>
</organism>
<evidence type="ECO:0000256" key="1">
    <source>
        <dbReference type="SAM" id="MobiDB-lite"/>
    </source>
</evidence>
<protein>
    <recommendedName>
        <fullName evidence="4">Type IV toxin-antitoxin system AbiEi family antitoxin domain-containing protein</fullName>
    </recommendedName>
</protein>
<gene>
    <name evidence="2" type="ORF">AB3X52_17375</name>
</gene>
<accession>A0ABV3T582</accession>